<reference evidence="2" key="1">
    <citation type="submission" date="2018-05" db="EMBL/GenBank/DDBJ databases">
        <authorList>
            <person name="Lanie J.A."/>
            <person name="Ng W.-L."/>
            <person name="Kazmierczak K.M."/>
            <person name="Andrzejewski T.M."/>
            <person name="Davidsen T.M."/>
            <person name="Wayne K.J."/>
            <person name="Tettelin H."/>
            <person name="Glass J.I."/>
            <person name="Rusch D."/>
            <person name="Podicherti R."/>
            <person name="Tsui H.-C.T."/>
            <person name="Winkler M.E."/>
        </authorList>
    </citation>
    <scope>NUCLEOTIDE SEQUENCE</scope>
</reference>
<name>A0A383E809_9ZZZZ</name>
<feature type="non-terminal residue" evidence="2">
    <location>
        <position position="129"/>
    </location>
</feature>
<feature type="transmembrane region" description="Helical" evidence="1">
    <location>
        <begin position="32"/>
        <end position="51"/>
    </location>
</feature>
<accession>A0A383E809</accession>
<keyword evidence="1" id="KW-0472">Membrane</keyword>
<organism evidence="2">
    <name type="scientific">marine metagenome</name>
    <dbReference type="NCBI Taxonomy" id="408172"/>
    <lineage>
        <taxon>unclassified sequences</taxon>
        <taxon>metagenomes</taxon>
        <taxon>ecological metagenomes</taxon>
    </lineage>
</organism>
<dbReference type="EMBL" id="UINC01223596">
    <property type="protein sequence ID" value="SVE52861.1"/>
    <property type="molecule type" value="Genomic_DNA"/>
</dbReference>
<gene>
    <name evidence="2" type="ORF">METZ01_LOCUS505715</name>
</gene>
<sequence length="129" mass="13820">VPDDAQEVLKVPEGMKAPSMDFAKHVAGQTKMITRLAMGAFGVVFALGLMGAMREGLLVGDHLVLMIAAVLSVAAVWVYNFTAILFAAGSRRRRLFVFTTLGVMLPYILGFYVVVARGGGGLVLVSRDF</sequence>
<evidence type="ECO:0000313" key="2">
    <source>
        <dbReference type="EMBL" id="SVE52861.1"/>
    </source>
</evidence>
<dbReference type="AlphaFoldDB" id="A0A383E809"/>
<keyword evidence="1" id="KW-1133">Transmembrane helix</keyword>
<feature type="transmembrane region" description="Helical" evidence="1">
    <location>
        <begin position="95"/>
        <end position="115"/>
    </location>
</feature>
<evidence type="ECO:0000256" key="1">
    <source>
        <dbReference type="SAM" id="Phobius"/>
    </source>
</evidence>
<keyword evidence="1" id="KW-0812">Transmembrane</keyword>
<proteinExistence type="predicted"/>
<feature type="non-terminal residue" evidence="2">
    <location>
        <position position="1"/>
    </location>
</feature>
<feature type="transmembrane region" description="Helical" evidence="1">
    <location>
        <begin position="63"/>
        <end position="88"/>
    </location>
</feature>
<protein>
    <submittedName>
        <fullName evidence="2">Uncharacterized protein</fullName>
    </submittedName>
</protein>